<dbReference type="AlphaFoldDB" id="A0AAD8LK98"/>
<organism evidence="2 3">
    <name type="scientific">Tagetes erecta</name>
    <name type="common">African marigold</name>
    <dbReference type="NCBI Taxonomy" id="13708"/>
    <lineage>
        <taxon>Eukaryota</taxon>
        <taxon>Viridiplantae</taxon>
        <taxon>Streptophyta</taxon>
        <taxon>Embryophyta</taxon>
        <taxon>Tracheophyta</taxon>
        <taxon>Spermatophyta</taxon>
        <taxon>Magnoliopsida</taxon>
        <taxon>eudicotyledons</taxon>
        <taxon>Gunneridae</taxon>
        <taxon>Pentapetalae</taxon>
        <taxon>asterids</taxon>
        <taxon>campanulids</taxon>
        <taxon>Asterales</taxon>
        <taxon>Asteraceae</taxon>
        <taxon>Asteroideae</taxon>
        <taxon>Heliantheae alliance</taxon>
        <taxon>Tageteae</taxon>
        <taxon>Tagetes</taxon>
    </lineage>
</organism>
<reference evidence="2" key="1">
    <citation type="journal article" date="2023" name="bioRxiv">
        <title>Improved chromosome-level genome assembly for marigold (Tagetes erecta).</title>
        <authorList>
            <person name="Jiang F."/>
            <person name="Yuan L."/>
            <person name="Wang S."/>
            <person name="Wang H."/>
            <person name="Xu D."/>
            <person name="Wang A."/>
            <person name="Fan W."/>
        </authorList>
    </citation>
    <scope>NUCLEOTIDE SEQUENCE</scope>
    <source>
        <strain evidence="2">WSJ</strain>
        <tissue evidence="2">Leaf</tissue>
    </source>
</reference>
<dbReference type="Proteomes" id="UP001229421">
    <property type="component" value="Unassembled WGS sequence"/>
</dbReference>
<evidence type="ECO:0000256" key="1">
    <source>
        <dbReference type="SAM" id="MobiDB-lite"/>
    </source>
</evidence>
<keyword evidence="3" id="KW-1185">Reference proteome</keyword>
<protein>
    <submittedName>
        <fullName evidence="2">Uncharacterized protein</fullName>
    </submittedName>
</protein>
<gene>
    <name evidence="2" type="ORF">QVD17_06889</name>
</gene>
<feature type="compositionally biased region" description="Basic and acidic residues" evidence="1">
    <location>
        <begin position="159"/>
        <end position="177"/>
    </location>
</feature>
<dbReference type="EMBL" id="JAUHHV010000001">
    <property type="protein sequence ID" value="KAK1441053.1"/>
    <property type="molecule type" value="Genomic_DNA"/>
</dbReference>
<proteinExistence type="predicted"/>
<evidence type="ECO:0000313" key="3">
    <source>
        <dbReference type="Proteomes" id="UP001229421"/>
    </source>
</evidence>
<feature type="compositionally biased region" description="Basic and acidic residues" evidence="1">
    <location>
        <begin position="137"/>
        <end position="151"/>
    </location>
</feature>
<name>A0AAD8LK98_TARER</name>
<accession>A0AAD8LK98</accession>
<feature type="region of interest" description="Disordered" evidence="1">
    <location>
        <begin position="134"/>
        <end position="203"/>
    </location>
</feature>
<feature type="region of interest" description="Disordered" evidence="1">
    <location>
        <begin position="86"/>
        <end position="108"/>
    </location>
</feature>
<sequence>MFSLPSPDIPEELPNIQSALDMMWFIGYPEGKIKVTVDEKWLKLKPYKCHPTKTKSNTGVITNAMISYILVNSQILQDYLKKSSQSDTLKGTSKHNHSNTSNDVGRKLLGSSIHYQNMTKVMKRMMKQKLGHYCQGHHMDPSGKEGNNYDKDDNENSEDDHTRDLDAGNEKIPKKDTFVSSSVSKLANSNTSSGSGKSQTPKDKTEILISGKLAKMVVVVAEAILPKEFVTNDIFAKVIECLNTWKITRESKKKTIQRQRKRKTREICTKVGIFEKVSGTSSFKVPKDGSAFKDKEPHQQSFEIVKTEDEDFNTTPNIPPQHLAMDISTPIMSAGTTIGKKIKELCHTLKIH</sequence>
<feature type="compositionally biased region" description="Polar residues" evidence="1">
    <location>
        <begin position="178"/>
        <end position="199"/>
    </location>
</feature>
<comment type="caution">
    <text evidence="2">The sequence shown here is derived from an EMBL/GenBank/DDBJ whole genome shotgun (WGS) entry which is preliminary data.</text>
</comment>
<evidence type="ECO:0000313" key="2">
    <source>
        <dbReference type="EMBL" id="KAK1441053.1"/>
    </source>
</evidence>